<dbReference type="Proteomes" id="UP000265515">
    <property type="component" value="Unassembled WGS sequence"/>
</dbReference>
<evidence type="ECO:0000313" key="2">
    <source>
        <dbReference type="EMBL" id="GBG63569.1"/>
    </source>
</evidence>
<reference evidence="2 3" key="1">
    <citation type="journal article" date="2018" name="Cell">
        <title>The Chara Genome: Secondary Complexity and Implications for Plant Terrestrialization.</title>
        <authorList>
            <person name="Nishiyama T."/>
            <person name="Sakayama H."/>
            <person name="Vries J.D."/>
            <person name="Buschmann H."/>
            <person name="Saint-Marcoux D."/>
            <person name="Ullrich K.K."/>
            <person name="Haas F.B."/>
            <person name="Vanderstraeten L."/>
            <person name="Becker D."/>
            <person name="Lang D."/>
            <person name="Vosolsobe S."/>
            <person name="Rombauts S."/>
            <person name="Wilhelmsson P.K.I."/>
            <person name="Janitza P."/>
            <person name="Kern R."/>
            <person name="Heyl A."/>
            <person name="Rumpler F."/>
            <person name="Villalobos L.I.A.C."/>
            <person name="Clay J.M."/>
            <person name="Skokan R."/>
            <person name="Toyoda A."/>
            <person name="Suzuki Y."/>
            <person name="Kagoshima H."/>
            <person name="Schijlen E."/>
            <person name="Tajeshwar N."/>
            <person name="Catarino B."/>
            <person name="Hetherington A.J."/>
            <person name="Saltykova A."/>
            <person name="Bonnot C."/>
            <person name="Breuninger H."/>
            <person name="Symeonidi A."/>
            <person name="Radhakrishnan G.V."/>
            <person name="Van Nieuwerburgh F."/>
            <person name="Deforce D."/>
            <person name="Chang C."/>
            <person name="Karol K.G."/>
            <person name="Hedrich R."/>
            <person name="Ulvskov P."/>
            <person name="Glockner G."/>
            <person name="Delwiche C.F."/>
            <person name="Petrasek J."/>
            <person name="Van de Peer Y."/>
            <person name="Friml J."/>
            <person name="Beilby M."/>
            <person name="Dolan L."/>
            <person name="Kohara Y."/>
            <person name="Sugano S."/>
            <person name="Fujiyama A."/>
            <person name="Delaux P.-M."/>
            <person name="Quint M."/>
            <person name="TheiBen G."/>
            <person name="Hagemann M."/>
            <person name="Harholt J."/>
            <person name="Dunand C."/>
            <person name="Zachgo S."/>
            <person name="Langdale J."/>
            <person name="Maumus F."/>
            <person name="Straeten D.V.D."/>
            <person name="Gould S.B."/>
            <person name="Rensing S.A."/>
        </authorList>
    </citation>
    <scope>NUCLEOTIDE SEQUENCE [LARGE SCALE GENOMIC DNA]</scope>
    <source>
        <strain evidence="2 3">S276</strain>
    </source>
</reference>
<accession>A0A388K0J4</accession>
<feature type="compositionally biased region" description="Low complexity" evidence="1">
    <location>
        <begin position="1"/>
        <end position="10"/>
    </location>
</feature>
<organism evidence="2 3">
    <name type="scientific">Chara braunii</name>
    <name type="common">Braun's stonewort</name>
    <dbReference type="NCBI Taxonomy" id="69332"/>
    <lineage>
        <taxon>Eukaryota</taxon>
        <taxon>Viridiplantae</taxon>
        <taxon>Streptophyta</taxon>
        <taxon>Charophyceae</taxon>
        <taxon>Charales</taxon>
        <taxon>Characeae</taxon>
        <taxon>Chara</taxon>
    </lineage>
</organism>
<protein>
    <submittedName>
        <fullName evidence="2">Uncharacterized protein</fullName>
    </submittedName>
</protein>
<feature type="region of interest" description="Disordered" evidence="1">
    <location>
        <begin position="355"/>
        <end position="375"/>
    </location>
</feature>
<dbReference type="AlphaFoldDB" id="A0A388K0J4"/>
<gene>
    <name evidence="2" type="ORF">CBR_g38635</name>
</gene>
<feature type="region of interest" description="Disordered" evidence="1">
    <location>
        <begin position="86"/>
        <end position="106"/>
    </location>
</feature>
<evidence type="ECO:0000313" key="3">
    <source>
        <dbReference type="Proteomes" id="UP000265515"/>
    </source>
</evidence>
<dbReference type="EMBL" id="BFEA01000040">
    <property type="protein sequence ID" value="GBG63569.1"/>
    <property type="molecule type" value="Genomic_DNA"/>
</dbReference>
<feature type="compositionally biased region" description="Polar residues" evidence="1">
    <location>
        <begin position="22"/>
        <end position="32"/>
    </location>
</feature>
<feature type="region of interest" description="Disordered" evidence="1">
    <location>
        <begin position="1"/>
        <end position="53"/>
    </location>
</feature>
<name>A0A388K0J4_CHABU</name>
<keyword evidence="3" id="KW-1185">Reference proteome</keyword>
<sequence>MRTATAVRIRAAIEERPPQGDLPSTSSQSRPRNTAAEGGSMERGGGEGGQQEACVAGGGAIAAAAAGSSSNVSVVARAREEVPVVEREATLGDNKGEREDEDPHLSRVRRGGMARDLADRARLWVDDKAFWTTGEGRRLYNIVHESREYFVAIASGLQTPPVPRSVVMTKSSTTLTRIADPAQLQQAIARATATENIALRVLRGWVFKSGNRPRGFNVAFQYELESVATDIARVMWYGEEWSNVVSTAVCTHTIDLNMDLPLWFVGAHIEDRLEDNDIATHQEATVICIAHACRAVVEMDGIVYAKVQNREVGDKFQAIQMTNSALSSVPKNRRTSHPQCAVSALQNGRRRTFENRNGNQRRSSTQTTNLTQDKT</sequence>
<evidence type="ECO:0000256" key="1">
    <source>
        <dbReference type="SAM" id="MobiDB-lite"/>
    </source>
</evidence>
<proteinExistence type="predicted"/>
<dbReference type="Gramene" id="GBG63569">
    <property type="protein sequence ID" value="GBG63569"/>
    <property type="gene ID" value="CBR_g38635"/>
</dbReference>
<comment type="caution">
    <text evidence="2">The sequence shown here is derived from an EMBL/GenBank/DDBJ whole genome shotgun (WGS) entry which is preliminary data.</text>
</comment>
<feature type="compositionally biased region" description="Basic and acidic residues" evidence="1">
    <location>
        <begin position="86"/>
        <end position="105"/>
    </location>
</feature>